<evidence type="ECO:0000313" key="2">
    <source>
        <dbReference type="Proteomes" id="UP000614424"/>
    </source>
</evidence>
<reference evidence="1 2" key="1">
    <citation type="submission" date="2020-08" db="EMBL/GenBank/DDBJ databases">
        <title>Bridging the membrane lipid divide: bacteria of the FCB group superphylum have the potential to synthesize archaeal ether lipids.</title>
        <authorList>
            <person name="Villanueva L."/>
            <person name="Von Meijenfeldt F.A.B."/>
            <person name="Westbye A.B."/>
            <person name="Yadav S."/>
            <person name="Hopmans E.C."/>
            <person name="Dutilh B.E."/>
            <person name="Sinninghe Damste J.S."/>
        </authorList>
    </citation>
    <scope>NUCLEOTIDE SEQUENCE [LARGE SCALE GENOMIC DNA]</scope>
    <source>
        <strain evidence="1">NIOZ-UU47</strain>
    </source>
</reference>
<dbReference type="Proteomes" id="UP000614424">
    <property type="component" value="Unassembled WGS sequence"/>
</dbReference>
<name>A0A8J6NFJ0_9BACT</name>
<dbReference type="AlphaFoldDB" id="A0A8J6NFJ0"/>
<gene>
    <name evidence="1" type="ORF">H8E41_08195</name>
</gene>
<accession>A0A8J6NFJ0</accession>
<organism evidence="1 2">
    <name type="scientific">Candidatus Desulfobia pelagia</name>
    <dbReference type="NCBI Taxonomy" id="2841692"/>
    <lineage>
        <taxon>Bacteria</taxon>
        <taxon>Pseudomonadati</taxon>
        <taxon>Thermodesulfobacteriota</taxon>
        <taxon>Desulfobulbia</taxon>
        <taxon>Desulfobulbales</taxon>
        <taxon>Desulfobulbaceae</taxon>
        <taxon>Candidatus Desulfobia</taxon>
    </lineage>
</organism>
<proteinExistence type="predicted"/>
<evidence type="ECO:0000313" key="1">
    <source>
        <dbReference type="EMBL" id="MBC8317874.1"/>
    </source>
</evidence>
<protein>
    <submittedName>
        <fullName evidence="1">SAP domain-containing protein</fullName>
    </submittedName>
</protein>
<dbReference type="EMBL" id="JACNJZ010000112">
    <property type="protein sequence ID" value="MBC8317874.1"/>
    <property type="molecule type" value="Genomic_DNA"/>
</dbReference>
<comment type="caution">
    <text evidence="1">The sequence shown here is derived from an EMBL/GenBank/DDBJ whole genome shotgun (WGS) entry which is preliminary data.</text>
</comment>
<sequence>MKMTDVKKKATVLGIKSGKMKKTDLVRSIQLKEGNAPCFQTGIVSCGQDDCCWRIDCDQ</sequence>